<organism evidence="7 8">
    <name type="scientific">Caenorhabditis japonica</name>
    <dbReference type="NCBI Taxonomy" id="281687"/>
    <lineage>
        <taxon>Eukaryota</taxon>
        <taxon>Metazoa</taxon>
        <taxon>Ecdysozoa</taxon>
        <taxon>Nematoda</taxon>
        <taxon>Chromadorea</taxon>
        <taxon>Rhabditida</taxon>
        <taxon>Rhabditina</taxon>
        <taxon>Rhabditomorpha</taxon>
        <taxon>Rhabditoidea</taxon>
        <taxon>Rhabditidae</taxon>
        <taxon>Peloderinae</taxon>
        <taxon>Caenorhabditis</taxon>
    </lineage>
</organism>
<feature type="transmembrane region" description="Helical" evidence="6">
    <location>
        <begin position="51"/>
        <end position="73"/>
    </location>
</feature>
<accession>A0A8R1HUL9</accession>
<dbReference type="EnsemblMetazoa" id="CJA10179.1">
    <property type="protein sequence ID" value="CJA10179.1"/>
    <property type="gene ID" value="WBGene00129383"/>
</dbReference>
<evidence type="ECO:0000313" key="8">
    <source>
        <dbReference type="Proteomes" id="UP000005237"/>
    </source>
</evidence>
<reference evidence="8" key="1">
    <citation type="submission" date="2010-08" db="EMBL/GenBank/DDBJ databases">
        <authorList>
            <consortium name="Caenorhabditis japonica Sequencing Consortium"/>
            <person name="Wilson R.K."/>
        </authorList>
    </citation>
    <scope>NUCLEOTIDE SEQUENCE [LARGE SCALE GENOMIC DNA]</scope>
    <source>
        <strain evidence="8">DF5081</strain>
    </source>
</reference>
<feature type="transmembrane region" description="Helical" evidence="6">
    <location>
        <begin position="15"/>
        <end position="39"/>
    </location>
</feature>
<dbReference type="GO" id="GO:0004888">
    <property type="term" value="F:transmembrane signaling receptor activity"/>
    <property type="evidence" value="ECO:0007669"/>
    <property type="project" value="InterPro"/>
</dbReference>
<dbReference type="AlphaFoldDB" id="A0A8R1HUL9"/>
<comment type="caution">
    <text evidence="6">Lacks conserved residue(s) required for the propagation of feature annotation.</text>
</comment>
<evidence type="ECO:0000256" key="6">
    <source>
        <dbReference type="RuleBase" id="RU280813"/>
    </source>
</evidence>
<sequence>MSKLEKRQFNSERNLCFATSLISVCFFIAVLVSLYFAWFRQFVDNHAVTEIVYLATYVAIDVLNVGNPIIMLMASQQLREHVFCYKPVEKEATNGVQLFSTRNSISNLNHIFISKHN</sequence>
<dbReference type="InterPro" id="IPR000609">
    <property type="entry name" value="7TM_GPCR_serpentine_rcpt_Srg"/>
</dbReference>
<evidence type="ECO:0000256" key="1">
    <source>
        <dbReference type="ARBA" id="ARBA00004141"/>
    </source>
</evidence>
<keyword evidence="4 6" id="KW-1133">Transmembrane helix</keyword>
<keyword evidence="8" id="KW-1185">Reference proteome</keyword>
<reference evidence="7" key="2">
    <citation type="submission" date="2022-06" db="UniProtKB">
        <authorList>
            <consortium name="EnsemblMetazoa"/>
        </authorList>
    </citation>
    <scope>IDENTIFICATION</scope>
    <source>
        <strain evidence="7">DF5081</strain>
    </source>
</reference>
<keyword evidence="3 6" id="KW-0812">Transmembrane</keyword>
<dbReference type="Pfam" id="PF02118">
    <property type="entry name" value="Srg"/>
    <property type="match status" value="1"/>
</dbReference>
<comment type="similarity">
    <text evidence="2 6">Belongs to the nematode receptor-like protein srg family.</text>
</comment>
<dbReference type="Proteomes" id="UP000005237">
    <property type="component" value="Unassembled WGS sequence"/>
</dbReference>
<evidence type="ECO:0000256" key="5">
    <source>
        <dbReference type="ARBA" id="ARBA00023136"/>
    </source>
</evidence>
<dbReference type="GO" id="GO:0007606">
    <property type="term" value="P:sensory perception of chemical stimulus"/>
    <property type="evidence" value="ECO:0007669"/>
    <property type="project" value="UniProtKB-UniRule"/>
</dbReference>
<proteinExistence type="inferred from homology"/>
<evidence type="ECO:0000256" key="4">
    <source>
        <dbReference type="ARBA" id="ARBA00022989"/>
    </source>
</evidence>
<comment type="subcellular location">
    <subcellularLocation>
        <location evidence="1">Membrane</location>
        <topology evidence="1">Multi-pass membrane protein</topology>
    </subcellularLocation>
</comment>
<dbReference type="GO" id="GO:0016020">
    <property type="term" value="C:membrane"/>
    <property type="evidence" value="ECO:0007669"/>
    <property type="project" value="UniProtKB-SubCell"/>
</dbReference>
<name>A0A8R1HUL9_CAEJA</name>
<protein>
    <recommendedName>
        <fullName evidence="6">Serpentine receptor class gamma</fullName>
    </recommendedName>
</protein>
<evidence type="ECO:0000256" key="3">
    <source>
        <dbReference type="ARBA" id="ARBA00022692"/>
    </source>
</evidence>
<keyword evidence="5 6" id="KW-0472">Membrane</keyword>
<evidence type="ECO:0000256" key="2">
    <source>
        <dbReference type="ARBA" id="ARBA00005692"/>
    </source>
</evidence>
<evidence type="ECO:0000313" key="7">
    <source>
        <dbReference type="EnsemblMetazoa" id="CJA10179.1"/>
    </source>
</evidence>